<protein>
    <submittedName>
        <fullName evidence="3">DUF155 domain-containing protein</fullName>
    </submittedName>
</protein>
<reference evidence="1 2" key="1">
    <citation type="submission" date="2012-04" db="EMBL/GenBank/DDBJ databases">
        <title>The Genome Sequence of Loa loa.</title>
        <authorList>
            <consortium name="The Broad Institute Genome Sequencing Platform"/>
            <consortium name="Broad Institute Genome Sequencing Center for Infectious Disease"/>
            <person name="Nutman T.B."/>
            <person name="Fink D.L."/>
            <person name="Russ C."/>
            <person name="Young S."/>
            <person name="Zeng Q."/>
            <person name="Gargeya S."/>
            <person name="Alvarado L."/>
            <person name="Berlin A."/>
            <person name="Chapman S.B."/>
            <person name="Chen Z."/>
            <person name="Freedman E."/>
            <person name="Gellesch M."/>
            <person name="Goldberg J."/>
            <person name="Griggs A."/>
            <person name="Gujja S."/>
            <person name="Heilman E.R."/>
            <person name="Heiman D."/>
            <person name="Howarth C."/>
            <person name="Mehta T."/>
            <person name="Neiman D."/>
            <person name="Pearson M."/>
            <person name="Roberts A."/>
            <person name="Saif S."/>
            <person name="Shea T."/>
            <person name="Shenoy N."/>
            <person name="Sisk P."/>
            <person name="Stolte C."/>
            <person name="Sykes S."/>
            <person name="White J."/>
            <person name="Yandava C."/>
            <person name="Haas B."/>
            <person name="Henn M.R."/>
            <person name="Nusbaum C."/>
            <person name="Birren B."/>
        </authorList>
    </citation>
    <scope>NUCLEOTIDE SEQUENCE [LARGE SCALE GENOMIC DNA]</scope>
</reference>
<evidence type="ECO:0000313" key="2">
    <source>
        <dbReference type="Proteomes" id="UP000095285"/>
    </source>
</evidence>
<proteinExistence type="predicted"/>
<keyword evidence="2" id="KW-1185">Reference proteome</keyword>
<dbReference type="OMA" id="VMDGCIF"/>
<organism evidence="2 3">
    <name type="scientific">Loa loa</name>
    <name type="common">Eye worm</name>
    <name type="synonym">Filaria loa</name>
    <dbReference type="NCBI Taxonomy" id="7209"/>
    <lineage>
        <taxon>Eukaryota</taxon>
        <taxon>Metazoa</taxon>
        <taxon>Ecdysozoa</taxon>
        <taxon>Nematoda</taxon>
        <taxon>Chromadorea</taxon>
        <taxon>Rhabditida</taxon>
        <taxon>Spirurina</taxon>
        <taxon>Spiruromorpha</taxon>
        <taxon>Filarioidea</taxon>
        <taxon>Onchocercidae</taxon>
        <taxon>Loa</taxon>
    </lineage>
</organism>
<dbReference type="OrthoDB" id="201362at2759"/>
<dbReference type="STRING" id="7209.A0A1I7VCJ1"/>
<dbReference type="RefSeq" id="XP_003139157.1">
    <property type="nucleotide sequence ID" value="XM_003139109.1"/>
</dbReference>
<sequence>MCSHQAEFTVAKHLVGFMSIVMDGCIFIWVGNRNRLDTLCFAQNFRGMNLIESSKPNYLVDGVAVKLNKLFPNKQVFFSSDLRIEDASFWTELLQAITDYVSKNEEIFGIVQCCS</sequence>
<dbReference type="CTD" id="9940961"/>
<dbReference type="GeneID" id="9940961"/>
<evidence type="ECO:0000313" key="3">
    <source>
        <dbReference type="WBParaSite" id="EN70_1229"/>
    </source>
</evidence>
<gene>
    <name evidence="1 3" type="ORF">LOAG_03572</name>
</gene>
<dbReference type="WBParaSite" id="EN70_1229">
    <property type="protein sequence ID" value="EN70_1229"/>
    <property type="gene ID" value="EN70_1229"/>
</dbReference>
<dbReference type="AlphaFoldDB" id="A0A1I7VCJ1"/>
<evidence type="ECO:0000313" key="1">
    <source>
        <dbReference type="EMBL" id="EFO24907.1"/>
    </source>
</evidence>
<dbReference type="EMBL" id="JH712079">
    <property type="protein sequence ID" value="EFO24907.1"/>
    <property type="molecule type" value="Genomic_DNA"/>
</dbReference>
<reference evidence="3" key="2">
    <citation type="submission" date="2016-11" db="UniProtKB">
        <authorList>
            <consortium name="WormBaseParasite"/>
        </authorList>
    </citation>
    <scope>IDENTIFICATION</scope>
</reference>
<name>A0A1I7VCJ1_LOALO</name>
<dbReference type="KEGG" id="loa:LOAG_03572"/>
<accession>A0A1S0U4W8</accession>
<accession>A0A1I7VCJ1</accession>
<dbReference type="Proteomes" id="UP000095285">
    <property type="component" value="Unassembled WGS sequence"/>
</dbReference>